<dbReference type="GO" id="GO:0003682">
    <property type="term" value="F:chromatin binding"/>
    <property type="evidence" value="ECO:0007669"/>
    <property type="project" value="TreeGrafter"/>
</dbReference>
<dbReference type="HOGENOM" id="CLU_100369_3_0_1"/>
<dbReference type="GO" id="GO:0003677">
    <property type="term" value="F:DNA binding"/>
    <property type="evidence" value="ECO:0007669"/>
    <property type="project" value="UniProtKB-KW"/>
</dbReference>
<evidence type="ECO:0000256" key="1">
    <source>
        <dbReference type="ARBA" id="ARBA00006612"/>
    </source>
</evidence>
<dbReference type="EMBL" id="HE576753">
    <property type="protein sequence ID" value="CCC68624.1"/>
    <property type="molecule type" value="Genomic_DNA"/>
</dbReference>
<accession>G0V9K8</accession>
<dbReference type="AlphaFoldDB" id="G0V9K8"/>
<dbReference type="GeneID" id="96902182"/>
<reference evidence="5 6" key="1">
    <citation type="journal article" date="2011" name="Proc. Natl. Acad. Sci. U.S.A.">
        <title>Evolutionary erosion of yeast sex chromosomes by mating-type switching accidents.</title>
        <authorList>
            <person name="Gordon J.L."/>
            <person name="Armisen D."/>
            <person name="Proux-Wera E."/>
            <person name="Oheigeartaigh S.S."/>
            <person name="Byrne K.P."/>
            <person name="Wolfe K.H."/>
        </authorList>
    </citation>
    <scope>NUCLEOTIDE SEQUENCE [LARGE SCALE GENOMIC DNA]</scope>
    <source>
        <strain evidence="6">ATCC 76901 / BCRC 22586 / CBS 4309 / NBRC 1992 / NRRL Y-12630</strain>
    </source>
</reference>
<dbReference type="eggNOG" id="ENOG502S7WI">
    <property type="taxonomic scope" value="Eukaryota"/>
</dbReference>
<dbReference type="InterPro" id="IPR009072">
    <property type="entry name" value="Histone-fold"/>
</dbReference>
<evidence type="ECO:0000256" key="3">
    <source>
        <dbReference type="ARBA" id="ARBA00023125"/>
    </source>
</evidence>
<comment type="similarity">
    <text evidence="1">Belongs to the TAF9 family. CENP-S/MHF1 subfamily.</text>
</comment>
<keyword evidence="2" id="KW-0227">DNA damage</keyword>
<evidence type="ECO:0000256" key="4">
    <source>
        <dbReference type="ARBA" id="ARBA00023204"/>
    </source>
</evidence>
<dbReference type="FunCoup" id="G0V9K8">
    <property type="interactions" value="69"/>
</dbReference>
<dbReference type="Gene3D" id="1.10.20.10">
    <property type="entry name" value="Histone, subunit A"/>
    <property type="match status" value="1"/>
</dbReference>
<protein>
    <recommendedName>
        <fullName evidence="7">MHF histone-fold complex subunit 1</fullName>
    </recommendedName>
</protein>
<gene>
    <name evidence="5" type="primary">NCAS0B05400</name>
    <name evidence="5" type="ordered locus">NCAS_0B05400</name>
</gene>
<dbReference type="GO" id="GO:0000712">
    <property type="term" value="P:resolution of meiotic recombination intermediates"/>
    <property type="evidence" value="ECO:0007669"/>
    <property type="project" value="TreeGrafter"/>
</dbReference>
<keyword evidence="6" id="KW-1185">Reference proteome</keyword>
<dbReference type="GO" id="GO:0006281">
    <property type="term" value="P:DNA repair"/>
    <property type="evidence" value="ECO:0007669"/>
    <property type="project" value="UniProtKB-KW"/>
</dbReference>
<reference key="2">
    <citation type="submission" date="2011-08" db="EMBL/GenBank/DDBJ databases">
        <title>Genome sequence of Naumovozyma castellii.</title>
        <authorList>
            <person name="Gordon J.L."/>
            <person name="Armisen D."/>
            <person name="Proux-Wera E."/>
            <person name="OhEigeartaigh S.S."/>
            <person name="Byrne K.P."/>
            <person name="Wolfe K.H."/>
        </authorList>
    </citation>
    <scope>NUCLEOTIDE SEQUENCE</scope>
    <source>
        <strain>Type strain:CBS 4309</strain>
    </source>
</reference>
<proteinExistence type="inferred from homology"/>
<dbReference type="Proteomes" id="UP000001640">
    <property type="component" value="Chromosome 2"/>
</dbReference>
<dbReference type="RefSeq" id="XP_003674996.1">
    <property type="nucleotide sequence ID" value="XM_003674948.1"/>
</dbReference>
<dbReference type="CDD" id="cd22919">
    <property type="entry name" value="HFD_CENP-S"/>
    <property type="match status" value="1"/>
</dbReference>
<dbReference type="OrthoDB" id="1872155at2759"/>
<name>G0V9K8_NAUCA</name>
<evidence type="ECO:0000313" key="6">
    <source>
        <dbReference type="Proteomes" id="UP000001640"/>
    </source>
</evidence>
<evidence type="ECO:0000313" key="5">
    <source>
        <dbReference type="EMBL" id="CCC68624.1"/>
    </source>
</evidence>
<evidence type="ECO:0008006" key="7">
    <source>
        <dbReference type="Google" id="ProtNLM"/>
    </source>
</evidence>
<dbReference type="GO" id="GO:0031297">
    <property type="term" value="P:replication fork processing"/>
    <property type="evidence" value="ECO:0007669"/>
    <property type="project" value="TreeGrafter"/>
</dbReference>
<evidence type="ECO:0000256" key="2">
    <source>
        <dbReference type="ARBA" id="ARBA00022763"/>
    </source>
</evidence>
<dbReference type="PANTHER" id="PTHR22980:SF0">
    <property type="entry name" value="CENTROMERE PROTEIN S"/>
    <property type="match status" value="1"/>
</dbReference>
<keyword evidence="3" id="KW-0238">DNA-binding</keyword>
<dbReference type="GO" id="GO:0046982">
    <property type="term" value="F:protein heterodimerization activity"/>
    <property type="evidence" value="ECO:0007669"/>
    <property type="project" value="InterPro"/>
</dbReference>
<dbReference type="STRING" id="1064592.G0V9K8"/>
<sequence>MNDDNDKQRAELQTRLKAKIWCSIENQVKEELQTMNSGSTRITVSNKFINSLMELCYLQLDNLGSDLERFAHHAGRETITQEDMMLFLRKTPILQEMVSDITTDE</sequence>
<dbReference type="SUPFAM" id="SSF47113">
    <property type="entry name" value="Histone-fold"/>
    <property type="match status" value="1"/>
</dbReference>
<dbReference type="OMA" id="WTQIENV"/>
<dbReference type="InterPro" id="IPR029003">
    <property type="entry name" value="CENP-S/Mhf1"/>
</dbReference>
<dbReference type="PANTHER" id="PTHR22980">
    <property type="entry name" value="CORTISTATIN"/>
    <property type="match status" value="1"/>
</dbReference>
<dbReference type="KEGG" id="ncs:NCAS_0B05400"/>
<dbReference type="GO" id="GO:0071821">
    <property type="term" value="C:FANCM-MHF complex"/>
    <property type="evidence" value="ECO:0007669"/>
    <property type="project" value="EnsemblFungi"/>
</dbReference>
<keyword evidence="4" id="KW-0234">DNA repair</keyword>
<dbReference type="InParanoid" id="G0V9K8"/>
<organism evidence="5 6">
    <name type="scientific">Naumovozyma castellii</name>
    <name type="common">Yeast</name>
    <name type="synonym">Saccharomyces castellii</name>
    <dbReference type="NCBI Taxonomy" id="27288"/>
    <lineage>
        <taxon>Eukaryota</taxon>
        <taxon>Fungi</taxon>
        <taxon>Dikarya</taxon>
        <taxon>Ascomycota</taxon>
        <taxon>Saccharomycotina</taxon>
        <taxon>Saccharomycetes</taxon>
        <taxon>Saccharomycetales</taxon>
        <taxon>Saccharomycetaceae</taxon>
        <taxon>Naumovozyma</taxon>
    </lineage>
</organism>
<dbReference type="Pfam" id="PF15630">
    <property type="entry name" value="CENP-S"/>
    <property type="match status" value="1"/>
</dbReference>